<accession>A0A0H3ZPJ5</accession>
<proteinExistence type="predicted"/>
<dbReference type="InterPro" id="IPR014113">
    <property type="entry name" value="T4SS_TrbC_subgr"/>
</dbReference>
<sequence length="175" mass="18979">MHRDLICSISSSWAGLILLFGLSAPCWAVDVQTPEAMTRFLTQQQARVGGVQKVESPLLILVSLSMPQSSLVPLMRQAHELGAPVYIQGVLPAGFKATVQKINQLLQAQGEQPIGGISIDPHPFKTWGVTRVPTYILQDQGRVDRLTGNVTPRAALQQFALSGENAALARTLSKR</sequence>
<organism evidence="1">
    <name type="scientific">Vibrio tasmaniensis</name>
    <dbReference type="NCBI Taxonomy" id="212663"/>
    <lineage>
        <taxon>Bacteria</taxon>
        <taxon>Pseudomonadati</taxon>
        <taxon>Pseudomonadota</taxon>
        <taxon>Gammaproteobacteria</taxon>
        <taxon>Vibrionales</taxon>
        <taxon>Vibrionaceae</taxon>
        <taxon>Vibrio</taxon>
    </lineage>
</organism>
<name>A0A0H3ZPJ5_9VIBR</name>
<dbReference type="NCBIfam" id="TIGR02742">
    <property type="entry name" value="TrbC_Ftype"/>
    <property type="match status" value="1"/>
</dbReference>
<dbReference type="Pfam" id="PF09673">
    <property type="entry name" value="TrbC_Ftype"/>
    <property type="match status" value="1"/>
</dbReference>
<protein>
    <submittedName>
        <fullName evidence="1">IncF plasmid conjugative transfer protein TrbC</fullName>
    </submittedName>
</protein>
<dbReference type="AlphaFoldDB" id="A0A0H3ZPJ5"/>
<reference evidence="1" key="1">
    <citation type="journal article" date="2015" name="MBio">
        <title>Eco-Evolutionary Dynamics of Episomes among Ecologically Cohesive Bacterial Populations.</title>
        <authorList>
            <person name="Xue H."/>
            <person name="Cordero O.X."/>
            <person name="Camas F.M."/>
            <person name="Trimble W."/>
            <person name="Meyer F."/>
            <person name="Guglielmini J."/>
            <person name="Rocha E.P."/>
            <person name="Polz M.F."/>
        </authorList>
    </citation>
    <scope>NUCLEOTIDE SEQUENCE</scope>
    <source>
        <strain evidence="1">FF_112</strain>
    </source>
</reference>
<evidence type="ECO:0000313" key="1">
    <source>
        <dbReference type="EMBL" id="AKN35839.1"/>
    </source>
</evidence>
<dbReference type="EMBL" id="KP795454">
    <property type="protein sequence ID" value="AKN35839.1"/>
    <property type="molecule type" value="Genomic_DNA"/>
</dbReference>
<dbReference type="InterPro" id="IPR019106">
    <property type="entry name" value="T4SS_TrbC"/>
</dbReference>